<accession>A0A2P6R786</accession>
<dbReference type="Gramene" id="PRQ42295">
    <property type="protein sequence ID" value="PRQ42295"/>
    <property type="gene ID" value="RchiOBHm_Chr3g0456081"/>
</dbReference>
<evidence type="ECO:0000313" key="1">
    <source>
        <dbReference type="EMBL" id="PRQ42295.1"/>
    </source>
</evidence>
<dbReference type="Proteomes" id="UP000238479">
    <property type="component" value="Chromosome 3"/>
</dbReference>
<reference evidence="1 2" key="1">
    <citation type="journal article" date="2018" name="Nat. Genet.">
        <title>The Rosa genome provides new insights in the design of modern roses.</title>
        <authorList>
            <person name="Bendahmane M."/>
        </authorList>
    </citation>
    <scope>NUCLEOTIDE SEQUENCE [LARGE SCALE GENOMIC DNA]</scope>
    <source>
        <strain evidence="2">cv. Old Blush</strain>
    </source>
</reference>
<dbReference type="STRING" id="74649.A0A2P6R786"/>
<sequence length="209" mass="23586">MGFYPFKWLCPLNLSFFSSSSAPFPLPHLQSSGPFSLSSSFLISIFFFCLINFDVCMNQLQGFNYGGSLRPRFSFTTKDTDKGIRIQPIKAKAATTEASPFPLLQSPRAKDSPSELEPADPDFYKIGFVRSMRAYGIEFKEGPDGFGVYASKDVEPLRRARVIMEIPLELMLTISQKLPWMFFPDIVPVGHPIFDIINSTRREATLSFI</sequence>
<name>A0A2P6R786_ROSCH</name>
<comment type="caution">
    <text evidence="1">The sequence shown here is derived from an EMBL/GenBank/DDBJ whole genome shotgun (WGS) entry which is preliminary data.</text>
</comment>
<proteinExistence type="predicted"/>
<organism evidence="1 2">
    <name type="scientific">Rosa chinensis</name>
    <name type="common">China rose</name>
    <dbReference type="NCBI Taxonomy" id="74649"/>
    <lineage>
        <taxon>Eukaryota</taxon>
        <taxon>Viridiplantae</taxon>
        <taxon>Streptophyta</taxon>
        <taxon>Embryophyta</taxon>
        <taxon>Tracheophyta</taxon>
        <taxon>Spermatophyta</taxon>
        <taxon>Magnoliopsida</taxon>
        <taxon>eudicotyledons</taxon>
        <taxon>Gunneridae</taxon>
        <taxon>Pentapetalae</taxon>
        <taxon>rosids</taxon>
        <taxon>fabids</taxon>
        <taxon>Rosales</taxon>
        <taxon>Rosaceae</taxon>
        <taxon>Rosoideae</taxon>
        <taxon>Rosoideae incertae sedis</taxon>
        <taxon>Rosa</taxon>
    </lineage>
</organism>
<gene>
    <name evidence="1" type="ORF">RchiOBHm_Chr3g0456081</name>
</gene>
<keyword evidence="2" id="KW-1185">Reference proteome</keyword>
<protein>
    <submittedName>
        <fullName evidence="1">Uncharacterized protein</fullName>
    </submittedName>
</protein>
<evidence type="ECO:0000313" key="2">
    <source>
        <dbReference type="Proteomes" id="UP000238479"/>
    </source>
</evidence>
<dbReference type="AlphaFoldDB" id="A0A2P6R786"/>
<dbReference type="EMBL" id="PDCK01000041">
    <property type="protein sequence ID" value="PRQ42295.1"/>
    <property type="molecule type" value="Genomic_DNA"/>
</dbReference>